<dbReference type="Pfam" id="PF13649">
    <property type="entry name" value="Methyltransf_25"/>
    <property type="match status" value="1"/>
</dbReference>
<dbReference type="GO" id="GO:0032259">
    <property type="term" value="P:methylation"/>
    <property type="evidence" value="ECO:0007669"/>
    <property type="project" value="UniProtKB-KW"/>
</dbReference>
<dbReference type="PANTHER" id="PTHR43591:SF24">
    <property type="entry name" value="2-METHOXY-6-POLYPRENYL-1,4-BENZOQUINOL METHYLASE, MITOCHONDRIAL"/>
    <property type="match status" value="1"/>
</dbReference>
<sequence>MPRGGPDASWLDRKLQTDRLEYTDRSDVPGTVKEKIVAALVQIGTKYGTHEANSVLVANMVADIPEPRILELGAGHGLLSRRVLELHPGASVTVTDIDPALVAGMAAGPLGAHPRATVRAVDATAIDAPDDSFDLVVFAAAFHHLPPAAAARAIAEGTRVGAKFLVVDGIRPTAGKLLLRYLTLPPIVGAVMLLSLRTPLSAIGPTVHDSFITCLRHYSRSAFETLAAAADSPVAVEFPATDRIENDDHPVIFTRS</sequence>
<dbReference type="InterPro" id="IPR029063">
    <property type="entry name" value="SAM-dependent_MTases_sf"/>
</dbReference>
<name>A0ABS1MAN6_9NOCA</name>
<gene>
    <name evidence="2" type="ORF">JK358_25210</name>
</gene>
<feature type="domain" description="Methyltransferase" evidence="1">
    <location>
        <begin position="69"/>
        <end position="160"/>
    </location>
</feature>
<organism evidence="2 3">
    <name type="scientific">Nocardia acididurans</name>
    <dbReference type="NCBI Taxonomy" id="2802282"/>
    <lineage>
        <taxon>Bacteria</taxon>
        <taxon>Bacillati</taxon>
        <taxon>Actinomycetota</taxon>
        <taxon>Actinomycetes</taxon>
        <taxon>Mycobacteriales</taxon>
        <taxon>Nocardiaceae</taxon>
        <taxon>Nocardia</taxon>
    </lineage>
</organism>
<dbReference type="InterPro" id="IPR041698">
    <property type="entry name" value="Methyltransf_25"/>
</dbReference>
<keyword evidence="3" id="KW-1185">Reference proteome</keyword>
<protein>
    <submittedName>
        <fullName evidence="2">Class I SAM-dependent methyltransferase</fullName>
    </submittedName>
</protein>
<dbReference type="Gene3D" id="3.40.50.150">
    <property type="entry name" value="Vaccinia Virus protein VP39"/>
    <property type="match status" value="1"/>
</dbReference>
<dbReference type="GO" id="GO:0008168">
    <property type="term" value="F:methyltransferase activity"/>
    <property type="evidence" value="ECO:0007669"/>
    <property type="project" value="UniProtKB-KW"/>
</dbReference>
<dbReference type="RefSeq" id="WP_201952534.1">
    <property type="nucleotide sequence ID" value="NZ_JAERRJ010000010.1"/>
</dbReference>
<keyword evidence="2" id="KW-0808">Transferase</keyword>
<dbReference type="PANTHER" id="PTHR43591">
    <property type="entry name" value="METHYLTRANSFERASE"/>
    <property type="match status" value="1"/>
</dbReference>
<dbReference type="CDD" id="cd02440">
    <property type="entry name" value="AdoMet_MTases"/>
    <property type="match status" value="1"/>
</dbReference>
<accession>A0ABS1MAN6</accession>
<evidence type="ECO:0000259" key="1">
    <source>
        <dbReference type="Pfam" id="PF13649"/>
    </source>
</evidence>
<dbReference type="SUPFAM" id="SSF53335">
    <property type="entry name" value="S-adenosyl-L-methionine-dependent methyltransferases"/>
    <property type="match status" value="1"/>
</dbReference>
<evidence type="ECO:0000313" key="2">
    <source>
        <dbReference type="EMBL" id="MBL1077705.1"/>
    </source>
</evidence>
<dbReference type="EMBL" id="JAERRJ010000010">
    <property type="protein sequence ID" value="MBL1077705.1"/>
    <property type="molecule type" value="Genomic_DNA"/>
</dbReference>
<dbReference type="Proteomes" id="UP000602198">
    <property type="component" value="Unassembled WGS sequence"/>
</dbReference>
<evidence type="ECO:0000313" key="3">
    <source>
        <dbReference type="Proteomes" id="UP000602198"/>
    </source>
</evidence>
<comment type="caution">
    <text evidence="2">The sequence shown here is derived from an EMBL/GenBank/DDBJ whole genome shotgun (WGS) entry which is preliminary data.</text>
</comment>
<proteinExistence type="predicted"/>
<reference evidence="2 3" key="1">
    <citation type="submission" date="2021-01" db="EMBL/GenBank/DDBJ databases">
        <title>WGS of actinomycetes isolated from Thailand.</title>
        <authorList>
            <person name="Thawai C."/>
        </authorList>
    </citation>
    <scope>NUCLEOTIDE SEQUENCE [LARGE SCALE GENOMIC DNA]</scope>
    <source>
        <strain evidence="2 3">LPG 2</strain>
    </source>
</reference>
<keyword evidence="2" id="KW-0489">Methyltransferase</keyword>